<evidence type="ECO:0000256" key="12">
    <source>
        <dbReference type="ARBA" id="ARBA00023136"/>
    </source>
</evidence>
<dbReference type="PANTHER" id="PTHR46300:SF2">
    <property type="entry name" value="CYTOCHROME P450 MONOOXYGENASE ALNH-RELATED"/>
    <property type="match status" value="1"/>
</dbReference>
<feature type="transmembrane region" description="Helical" evidence="13">
    <location>
        <begin position="522"/>
        <end position="542"/>
    </location>
</feature>
<dbReference type="PROSITE" id="PS50850">
    <property type="entry name" value="MFS"/>
    <property type="match status" value="1"/>
</dbReference>
<dbReference type="Gene3D" id="1.10.630.10">
    <property type="entry name" value="Cytochrome P450"/>
    <property type="match status" value="1"/>
</dbReference>
<keyword evidence="9" id="KW-0560">Oxidoreductase</keyword>
<dbReference type="GO" id="GO:0016020">
    <property type="term" value="C:membrane"/>
    <property type="evidence" value="ECO:0007669"/>
    <property type="project" value="UniProtKB-SubCell"/>
</dbReference>
<dbReference type="PRINTS" id="PR00463">
    <property type="entry name" value="EP450I"/>
</dbReference>
<dbReference type="InterPro" id="IPR005829">
    <property type="entry name" value="Sugar_transporter_CS"/>
</dbReference>
<dbReference type="AlphaFoldDB" id="A0A178CAP7"/>
<evidence type="ECO:0000313" key="16">
    <source>
        <dbReference type="Proteomes" id="UP000185904"/>
    </source>
</evidence>
<keyword evidence="10" id="KW-0408">Iron</keyword>
<dbReference type="InterPro" id="IPR036259">
    <property type="entry name" value="MFS_trans_sf"/>
</dbReference>
<feature type="transmembrane region" description="Helical" evidence="13">
    <location>
        <begin position="21"/>
        <end position="39"/>
    </location>
</feature>
<dbReference type="GO" id="GO:0020037">
    <property type="term" value="F:heme binding"/>
    <property type="evidence" value="ECO:0007669"/>
    <property type="project" value="InterPro"/>
</dbReference>
<dbReference type="Pfam" id="PF00083">
    <property type="entry name" value="Sugar_tr"/>
    <property type="match status" value="1"/>
</dbReference>
<dbReference type="Gene3D" id="1.20.1250.20">
    <property type="entry name" value="MFS general substrate transporter like domains"/>
    <property type="match status" value="1"/>
</dbReference>
<evidence type="ECO:0000256" key="6">
    <source>
        <dbReference type="ARBA" id="ARBA00022692"/>
    </source>
</evidence>
<feature type="transmembrane region" description="Helical" evidence="13">
    <location>
        <begin position="596"/>
        <end position="614"/>
    </location>
</feature>
<evidence type="ECO:0000259" key="14">
    <source>
        <dbReference type="PROSITE" id="PS50850"/>
    </source>
</evidence>
<evidence type="ECO:0000256" key="10">
    <source>
        <dbReference type="ARBA" id="ARBA00023004"/>
    </source>
</evidence>
<evidence type="ECO:0000256" key="4">
    <source>
        <dbReference type="ARBA" id="ARBA00010992"/>
    </source>
</evidence>
<protein>
    <recommendedName>
        <fullName evidence="14">Major facilitator superfamily (MFS) profile domain-containing protein</fullName>
    </recommendedName>
</protein>
<comment type="similarity">
    <text evidence="3">Belongs to the cytochrome P450 family.</text>
</comment>
<dbReference type="GO" id="GO:0016705">
    <property type="term" value="F:oxidoreductase activity, acting on paired donors, with incorporation or reduction of molecular oxygen"/>
    <property type="evidence" value="ECO:0007669"/>
    <property type="project" value="InterPro"/>
</dbReference>
<feature type="domain" description="Major facilitator superfamily (MFS) profile" evidence="14">
    <location>
        <begin position="523"/>
        <end position="965"/>
    </location>
</feature>
<gene>
    <name evidence="15" type="ORF">AYO20_09858</name>
</gene>
<feature type="transmembrane region" description="Helical" evidence="13">
    <location>
        <begin position="655"/>
        <end position="675"/>
    </location>
</feature>
<proteinExistence type="inferred from homology"/>
<dbReference type="InterPro" id="IPR002401">
    <property type="entry name" value="Cyt_P450_E_grp-I"/>
</dbReference>
<dbReference type="SUPFAM" id="SSF103473">
    <property type="entry name" value="MFS general substrate transporter"/>
    <property type="match status" value="1"/>
</dbReference>
<dbReference type="CDD" id="cd11065">
    <property type="entry name" value="CYP64-like"/>
    <property type="match status" value="1"/>
</dbReference>
<dbReference type="InterPro" id="IPR003663">
    <property type="entry name" value="Sugar/inositol_transpt"/>
</dbReference>
<dbReference type="NCBIfam" id="TIGR00879">
    <property type="entry name" value="SP"/>
    <property type="match status" value="1"/>
</dbReference>
<dbReference type="InterPro" id="IPR001128">
    <property type="entry name" value="Cyt_P450"/>
</dbReference>
<feature type="transmembrane region" description="Helical" evidence="13">
    <location>
        <begin position="912"/>
        <end position="930"/>
    </location>
</feature>
<evidence type="ECO:0000256" key="2">
    <source>
        <dbReference type="ARBA" id="ARBA00004141"/>
    </source>
</evidence>
<feature type="transmembrane region" description="Helical" evidence="13">
    <location>
        <begin position="777"/>
        <end position="802"/>
    </location>
</feature>
<feature type="transmembrane region" description="Helical" evidence="13">
    <location>
        <begin position="942"/>
        <end position="961"/>
    </location>
</feature>
<dbReference type="GO" id="GO:0005506">
    <property type="term" value="F:iron ion binding"/>
    <property type="evidence" value="ECO:0007669"/>
    <property type="project" value="InterPro"/>
</dbReference>
<evidence type="ECO:0000256" key="13">
    <source>
        <dbReference type="SAM" id="Phobius"/>
    </source>
</evidence>
<evidence type="ECO:0000256" key="7">
    <source>
        <dbReference type="ARBA" id="ARBA00022723"/>
    </source>
</evidence>
<dbReference type="InterPro" id="IPR020846">
    <property type="entry name" value="MFS_dom"/>
</dbReference>
<comment type="subcellular location">
    <subcellularLocation>
        <location evidence="2">Membrane</location>
        <topology evidence="2">Multi-pass membrane protein</topology>
    </subcellularLocation>
</comment>
<dbReference type="SUPFAM" id="SSF48264">
    <property type="entry name" value="Cytochrome P450"/>
    <property type="match status" value="1"/>
</dbReference>
<dbReference type="Proteomes" id="UP000185904">
    <property type="component" value="Unassembled WGS sequence"/>
</dbReference>
<keyword evidence="12 13" id="KW-0472">Membrane</keyword>
<reference evidence="15 16" key="1">
    <citation type="submission" date="2016-03" db="EMBL/GenBank/DDBJ databases">
        <title>The draft genome sequence of Fonsecaea nubica causative agent of cutaneous subcutaneous infection in human host.</title>
        <authorList>
            <person name="Costa F."/>
            <person name="Sybren D.H."/>
            <person name="Raittz R.T."/>
            <person name="Weiss V.A."/>
            <person name="Leao A.C."/>
            <person name="Gomes R."/>
            <person name="De Souza E.M."/>
            <person name="Pedrosa F.O."/>
            <person name="Steffens M.B."/>
            <person name="Bombassaro A."/>
            <person name="Tadra-Sfeir M.Z."/>
            <person name="Moreno L.F."/>
            <person name="Najafzadeh M.J."/>
            <person name="Felipe M.S."/>
            <person name="Teixeira M."/>
            <person name="Sun J."/>
            <person name="Xi L."/>
            <person name="Castro M.A."/>
            <person name="Vicente V.A."/>
        </authorList>
    </citation>
    <scope>NUCLEOTIDE SEQUENCE [LARGE SCALE GENOMIC DNA]</scope>
    <source>
        <strain evidence="15 16">CBS 269.64</strain>
    </source>
</reference>
<feature type="transmembrane region" description="Helical" evidence="13">
    <location>
        <begin position="814"/>
        <end position="831"/>
    </location>
</feature>
<feature type="transmembrane region" description="Helical" evidence="13">
    <location>
        <begin position="562"/>
        <end position="584"/>
    </location>
</feature>
<dbReference type="EMBL" id="LVCJ01000097">
    <property type="protein sequence ID" value="OAL27050.1"/>
    <property type="molecule type" value="Genomic_DNA"/>
</dbReference>
<feature type="transmembrane region" description="Helical" evidence="13">
    <location>
        <begin position="873"/>
        <end position="891"/>
    </location>
</feature>
<evidence type="ECO:0000313" key="15">
    <source>
        <dbReference type="EMBL" id="OAL27050.1"/>
    </source>
</evidence>
<keyword evidence="5" id="KW-0813">Transport</keyword>
<dbReference type="GO" id="GO:0022857">
    <property type="term" value="F:transmembrane transporter activity"/>
    <property type="evidence" value="ECO:0007669"/>
    <property type="project" value="InterPro"/>
</dbReference>
<evidence type="ECO:0000256" key="8">
    <source>
        <dbReference type="ARBA" id="ARBA00022989"/>
    </source>
</evidence>
<dbReference type="FunFam" id="1.20.1250.20:FF:000134">
    <property type="entry name" value="MFS sugar transporter protein"/>
    <property type="match status" value="1"/>
</dbReference>
<evidence type="ECO:0000256" key="3">
    <source>
        <dbReference type="ARBA" id="ARBA00010617"/>
    </source>
</evidence>
<dbReference type="GeneID" id="34593255"/>
<evidence type="ECO:0000256" key="1">
    <source>
        <dbReference type="ARBA" id="ARBA00001971"/>
    </source>
</evidence>
<feature type="transmembrane region" description="Helical" evidence="13">
    <location>
        <begin position="626"/>
        <end position="643"/>
    </location>
</feature>
<dbReference type="GO" id="GO:0004497">
    <property type="term" value="F:monooxygenase activity"/>
    <property type="evidence" value="ECO:0007669"/>
    <property type="project" value="UniProtKB-KW"/>
</dbReference>
<organism evidence="15 16">
    <name type="scientific">Fonsecaea nubica</name>
    <dbReference type="NCBI Taxonomy" id="856822"/>
    <lineage>
        <taxon>Eukaryota</taxon>
        <taxon>Fungi</taxon>
        <taxon>Dikarya</taxon>
        <taxon>Ascomycota</taxon>
        <taxon>Pezizomycotina</taxon>
        <taxon>Eurotiomycetes</taxon>
        <taxon>Chaetothyriomycetidae</taxon>
        <taxon>Chaetothyriales</taxon>
        <taxon>Herpotrichiellaceae</taxon>
        <taxon>Fonsecaea</taxon>
    </lineage>
</organism>
<evidence type="ECO:0000256" key="5">
    <source>
        <dbReference type="ARBA" id="ARBA00022448"/>
    </source>
</evidence>
<dbReference type="Pfam" id="PF00067">
    <property type="entry name" value="p450"/>
    <property type="match status" value="1"/>
</dbReference>
<evidence type="ECO:0000256" key="9">
    <source>
        <dbReference type="ARBA" id="ARBA00023002"/>
    </source>
</evidence>
<keyword evidence="6 13" id="KW-0812">Transmembrane</keyword>
<evidence type="ECO:0000256" key="11">
    <source>
        <dbReference type="ARBA" id="ARBA00023033"/>
    </source>
</evidence>
<keyword evidence="8 13" id="KW-1133">Transmembrane helix</keyword>
<feature type="transmembrane region" description="Helical" evidence="13">
    <location>
        <begin position="687"/>
        <end position="708"/>
    </location>
</feature>
<comment type="cofactor">
    <cofactor evidence="1">
        <name>heme</name>
        <dbReference type="ChEBI" id="CHEBI:30413"/>
    </cofactor>
</comment>
<dbReference type="OrthoDB" id="1103324at2759"/>
<keyword evidence="7" id="KW-0479">Metal-binding</keyword>
<comment type="similarity">
    <text evidence="4">Belongs to the major facilitator superfamily. Sugar transporter (TC 2.A.1.1) family.</text>
</comment>
<dbReference type="PROSITE" id="PS00217">
    <property type="entry name" value="SUGAR_TRANSPORT_2"/>
    <property type="match status" value="1"/>
</dbReference>
<sequence length="1024" mass="114350">MAVEAGRVDWRSMPKSFQGTTAWYICVVAIVAYGIYRILQIGRRDKRMPPGPPTLPLLGNLHQIPITGMYKRFKEWGEEFGGIYSLKFASSNVIVLYDRKAVHDLVDKKGLLYAERPHSFVNDLVTHGDSLVFQDHHERQKAKRKIATHNFSPKVLDERVAPVQDAEVTVLLNDLIQKPEDFYNHMKRLTSSIACILVFGHRALSYEDFWGHCVYDALDKFGEALEPGANPPVDEFPVLKYLPEFLCPWKTRAKYAGTVMHNIWSEARRRVDERRKRGDIRTSLGSLADKLLDEYTEKGSPLSKQELDHFFGLLVEGGAETTSSTMLTLVLCLAMNPHVQAKAQRELDAVCGTERMPQWSDFNRLPYINCIIKEGMRWRPAAPVGIPHRVAEDDYYEGMLIPKDSTIFIPTWALHHAERFGYDDPYSFKPERYINHPKLANDYAGGADYDNRDKHSLFILTKLLWAFDILPGLDPATGKPVKLDPDNYIEGLLHGPAPFNDKRDISVSLGLTMVKLTLFNKLIVAFVALGSYTYGFCYAIFATSIGVPGFYLYFDLEPTSSYTASIIGAVSSLFAAGAAFGAIFQGWLADWVGRKNSLIVSAISSLIGSALVAGSVNVPMLVTCRFLQGFGLGMLLALVPLYISEVAPPHRRGALTAFTAGGFAGGYFTSAWIGYACYFAKSLTVQWRLPLALCCVSPLFMLAGVWWLPESPRYLSLKSRTDEAWDVIRRIHHDPTDPGDTAARAEYIQITRQVEFDKHTKAGYLDMFRHPSWRKRAVLTIFLIFAMQSAGILGITNYVVLICQSLDLSGSMPLLMYAVYIVVAASANWANSLAVDRMGRRKMFLIGIPTTGACLLAEALLQRQYVGTQDKPGLSAALFFIFLFGVCYGFFLDPTQFVWCAEIYPTTLRAKGLGLTFFTYFIGAITYTTPAATAFKNIGWKYYLVWVACDVVSVVIVYFYIPETTGLSLEEVGAIFGDTVIVHLTKDGHGLMEADQMDKAPAEEVEDLKGKVDMESISVQKVGG</sequence>
<name>A0A178CAP7_9EURO</name>
<comment type="caution">
    <text evidence="15">The sequence shown here is derived from an EMBL/GenBank/DDBJ whole genome shotgun (WGS) entry which is preliminary data.</text>
</comment>
<accession>A0A178CAP7</accession>
<dbReference type="InterPro" id="IPR005828">
    <property type="entry name" value="MFS_sugar_transport-like"/>
</dbReference>
<keyword evidence="11" id="KW-0503">Monooxygenase</keyword>
<dbReference type="PANTHER" id="PTHR46300">
    <property type="entry name" value="P450, PUTATIVE (EUROFUNG)-RELATED-RELATED"/>
    <property type="match status" value="1"/>
</dbReference>
<dbReference type="RefSeq" id="XP_022495875.1">
    <property type="nucleotide sequence ID" value="XM_022648126.1"/>
</dbReference>
<dbReference type="InterPro" id="IPR050364">
    <property type="entry name" value="Cytochrome_P450_fung"/>
</dbReference>
<dbReference type="InterPro" id="IPR036396">
    <property type="entry name" value="Cyt_P450_sf"/>
</dbReference>
<keyword evidence="16" id="KW-1185">Reference proteome</keyword>